<dbReference type="PANTHER" id="PTHR11070:SF48">
    <property type="entry name" value="ATP-DEPENDENT HELICASE_NUCLEASE SUBUNIT A"/>
    <property type="match status" value="1"/>
</dbReference>
<dbReference type="SUPFAM" id="SSF52980">
    <property type="entry name" value="Restriction endonuclease-like"/>
    <property type="match status" value="1"/>
</dbReference>
<feature type="compositionally biased region" description="Acidic residues" evidence="15">
    <location>
        <begin position="1050"/>
        <end position="1060"/>
    </location>
</feature>
<organism evidence="18 19">
    <name type="scientific">Halovenus rubra</name>
    <dbReference type="NCBI Taxonomy" id="869890"/>
    <lineage>
        <taxon>Archaea</taxon>
        <taxon>Methanobacteriati</taxon>
        <taxon>Methanobacteriota</taxon>
        <taxon>Stenosarchaea group</taxon>
        <taxon>Halobacteria</taxon>
        <taxon>Halobacteriales</taxon>
        <taxon>Haloarculaceae</taxon>
        <taxon>Halovenus</taxon>
    </lineage>
</organism>
<evidence type="ECO:0000256" key="1">
    <source>
        <dbReference type="ARBA" id="ARBA00022722"/>
    </source>
</evidence>
<dbReference type="InterPro" id="IPR011604">
    <property type="entry name" value="PDDEXK-like_dom_sf"/>
</dbReference>
<keyword evidence="9" id="KW-0234">DNA repair</keyword>
<dbReference type="InterPro" id="IPR000212">
    <property type="entry name" value="DNA_helicase_UvrD/REP"/>
</dbReference>
<feature type="region of interest" description="Disordered" evidence="15">
    <location>
        <begin position="477"/>
        <end position="497"/>
    </location>
</feature>
<comment type="caution">
    <text evidence="18">The sequence shown here is derived from an EMBL/GenBank/DDBJ whole genome shotgun (WGS) entry which is preliminary data.</text>
</comment>
<protein>
    <recommendedName>
        <fullName evidence="12">DNA 3'-5' helicase</fullName>
        <ecNumber evidence="12">5.6.2.4</ecNumber>
    </recommendedName>
</protein>
<dbReference type="InterPro" id="IPR027417">
    <property type="entry name" value="P-loop_NTPase"/>
</dbReference>
<feature type="compositionally biased region" description="Basic and acidic residues" evidence="15">
    <location>
        <begin position="1040"/>
        <end position="1049"/>
    </location>
</feature>
<evidence type="ECO:0000256" key="2">
    <source>
        <dbReference type="ARBA" id="ARBA00022741"/>
    </source>
</evidence>
<evidence type="ECO:0000256" key="12">
    <source>
        <dbReference type="ARBA" id="ARBA00034808"/>
    </source>
</evidence>
<dbReference type="PANTHER" id="PTHR11070">
    <property type="entry name" value="UVRD / RECB / PCRA DNA HELICASE FAMILY MEMBER"/>
    <property type="match status" value="1"/>
</dbReference>
<dbReference type="Gene3D" id="1.10.486.10">
    <property type="entry name" value="PCRA, domain 4"/>
    <property type="match status" value="1"/>
</dbReference>
<dbReference type="RefSeq" id="WP_267638592.1">
    <property type="nucleotide sequence ID" value="NZ_JAODIY010000016.1"/>
</dbReference>
<evidence type="ECO:0000256" key="4">
    <source>
        <dbReference type="ARBA" id="ARBA00022801"/>
    </source>
</evidence>
<evidence type="ECO:0000256" key="3">
    <source>
        <dbReference type="ARBA" id="ARBA00022763"/>
    </source>
</evidence>
<comment type="catalytic activity">
    <reaction evidence="13">
        <text>ATP + H2O = ADP + phosphate + H(+)</text>
        <dbReference type="Rhea" id="RHEA:13065"/>
        <dbReference type="ChEBI" id="CHEBI:15377"/>
        <dbReference type="ChEBI" id="CHEBI:15378"/>
        <dbReference type="ChEBI" id="CHEBI:30616"/>
        <dbReference type="ChEBI" id="CHEBI:43474"/>
        <dbReference type="ChEBI" id="CHEBI:456216"/>
        <dbReference type="EC" id="5.6.2.4"/>
    </reaction>
</comment>
<keyword evidence="7 14" id="KW-0067">ATP-binding</keyword>
<dbReference type="GO" id="GO:0003677">
    <property type="term" value="F:DNA binding"/>
    <property type="evidence" value="ECO:0007669"/>
    <property type="project" value="UniProtKB-KW"/>
</dbReference>
<evidence type="ECO:0000256" key="7">
    <source>
        <dbReference type="ARBA" id="ARBA00022840"/>
    </source>
</evidence>
<dbReference type="GO" id="GO:0006281">
    <property type="term" value="P:DNA repair"/>
    <property type="evidence" value="ECO:0007669"/>
    <property type="project" value="UniProtKB-KW"/>
</dbReference>
<feature type="region of interest" description="Disordered" evidence="15">
    <location>
        <begin position="994"/>
        <end position="1063"/>
    </location>
</feature>
<evidence type="ECO:0000256" key="11">
    <source>
        <dbReference type="ARBA" id="ARBA00034617"/>
    </source>
</evidence>
<feature type="compositionally biased region" description="Basic and acidic residues" evidence="15">
    <location>
        <begin position="1008"/>
        <end position="1022"/>
    </location>
</feature>
<evidence type="ECO:0000259" key="16">
    <source>
        <dbReference type="PROSITE" id="PS51198"/>
    </source>
</evidence>
<evidence type="ECO:0000259" key="17">
    <source>
        <dbReference type="PROSITE" id="PS51217"/>
    </source>
</evidence>
<name>A0ABD5X6L6_9EURY</name>
<dbReference type="Gene3D" id="3.90.320.10">
    <property type="match status" value="1"/>
</dbReference>
<feature type="binding site" evidence="14">
    <location>
        <begin position="41"/>
        <end position="48"/>
    </location>
    <ligand>
        <name>ATP</name>
        <dbReference type="ChEBI" id="CHEBI:30616"/>
    </ligand>
</feature>
<dbReference type="Gene3D" id="3.40.50.300">
    <property type="entry name" value="P-loop containing nucleotide triphosphate hydrolases"/>
    <property type="match status" value="4"/>
</dbReference>
<keyword evidence="3" id="KW-0227">DNA damage</keyword>
<reference evidence="18 19" key="1">
    <citation type="journal article" date="2014" name="Int. J. Syst. Evol. Microbiol.">
        <title>Complete genome sequence of Corynebacterium casei LMG S-19264T (=DSM 44701T), isolated from a smear-ripened cheese.</title>
        <authorList>
            <consortium name="US DOE Joint Genome Institute (JGI-PGF)"/>
            <person name="Walter F."/>
            <person name="Albersmeier A."/>
            <person name="Kalinowski J."/>
            <person name="Ruckert C."/>
        </authorList>
    </citation>
    <scope>NUCLEOTIDE SEQUENCE [LARGE SCALE GENOMIC DNA]</scope>
    <source>
        <strain evidence="18 19">CGMCC 4.7215</strain>
    </source>
</reference>
<gene>
    <name evidence="18" type="ORF">ACFQJ7_06020</name>
</gene>
<keyword evidence="8" id="KW-0238">DNA-binding</keyword>
<dbReference type="GO" id="GO:0043138">
    <property type="term" value="F:3'-5' DNA helicase activity"/>
    <property type="evidence" value="ECO:0007669"/>
    <property type="project" value="UniProtKB-EC"/>
</dbReference>
<dbReference type="InterPro" id="IPR038726">
    <property type="entry name" value="PDDEXK_AddAB-type"/>
</dbReference>
<evidence type="ECO:0000256" key="15">
    <source>
        <dbReference type="SAM" id="MobiDB-lite"/>
    </source>
</evidence>
<evidence type="ECO:0000256" key="14">
    <source>
        <dbReference type="PROSITE-ProRule" id="PRU00560"/>
    </source>
</evidence>
<proteinExistence type="predicted"/>
<dbReference type="InterPro" id="IPR011335">
    <property type="entry name" value="Restrct_endonuc-II-like"/>
</dbReference>
<dbReference type="EC" id="5.6.2.4" evidence="12"/>
<evidence type="ECO:0000256" key="5">
    <source>
        <dbReference type="ARBA" id="ARBA00022806"/>
    </source>
</evidence>
<evidence type="ECO:0000256" key="10">
    <source>
        <dbReference type="ARBA" id="ARBA00023235"/>
    </source>
</evidence>
<feature type="domain" description="UvrD-like helicase ATP-binding" evidence="16">
    <location>
        <begin position="20"/>
        <end position="507"/>
    </location>
</feature>
<dbReference type="Pfam" id="PF13361">
    <property type="entry name" value="UvrD_C"/>
    <property type="match status" value="1"/>
</dbReference>
<evidence type="ECO:0000256" key="8">
    <source>
        <dbReference type="ARBA" id="ARBA00023125"/>
    </source>
</evidence>
<dbReference type="GO" id="GO:0005524">
    <property type="term" value="F:ATP binding"/>
    <property type="evidence" value="ECO:0007669"/>
    <property type="project" value="UniProtKB-UniRule"/>
</dbReference>
<dbReference type="EMBL" id="JBHSZQ010000007">
    <property type="protein sequence ID" value="MFC7125594.1"/>
    <property type="molecule type" value="Genomic_DNA"/>
</dbReference>
<dbReference type="Pfam" id="PF12705">
    <property type="entry name" value="PDDEXK_1"/>
    <property type="match status" value="1"/>
</dbReference>
<feature type="domain" description="UvrD-like helicase C-terminal" evidence="17">
    <location>
        <begin position="544"/>
        <end position="833"/>
    </location>
</feature>
<dbReference type="InterPro" id="IPR014017">
    <property type="entry name" value="DNA_helicase_UvrD-like_C"/>
</dbReference>
<keyword evidence="2 14" id="KW-0547">Nucleotide-binding</keyword>
<evidence type="ECO:0000313" key="19">
    <source>
        <dbReference type="Proteomes" id="UP001596414"/>
    </source>
</evidence>
<dbReference type="SUPFAM" id="SSF52540">
    <property type="entry name" value="P-loop containing nucleoside triphosphate hydrolases"/>
    <property type="match status" value="1"/>
</dbReference>
<dbReference type="PROSITE" id="PS51217">
    <property type="entry name" value="UVRD_HELICASE_CTER"/>
    <property type="match status" value="1"/>
</dbReference>
<keyword evidence="5 14" id="KW-0347">Helicase</keyword>
<feature type="region of interest" description="Disordered" evidence="15">
    <location>
        <begin position="1"/>
        <end position="29"/>
    </location>
</feature>
<keyword evidence="10" id="KW-0413">Isomerase</keyword>
<sequence>MTDNERSGYSDSDSGEESPAITPTDEQKDALVLDRNVTITAGAGTGKTTTLTHRYLEFLRSNPSATPKNIVTITFTRKAAAELETRVREEIYEELQSVEDPAEYERWRAVLDELDDGYTHTIHAFCARLLRENAVQAPVPMEFDVLDEDDAADLQQQVVIEYLDANPTDSDVELLSRLFGSRGRLVEILAGLLDARPDSEAWLEAWLDRDVGDYMDYLWNDVCELDGPTAKDFFTAPDVQAALATAQEFRDEEFAVDDGADGVSVLRDVGAIGATIEGENDERAYQVACRDLYDLLETSSGGLYSSASHHIVGTKSSWNDETQAYSDCKDALNTLLDRLAEIEDEIATTPGDLEQNSAHYVLALARVFDDIVDAYEAEKEDREALDFPDLIETTIIFLQENQAVQASLQESFDALMVDEFQDTDSRQWELVALLAKLADDDLETDNVFLVGDKKQSIYGFRGAEVTTFETAKEALREQNQSLGRDSIPDSDQEAPTDLELSGNFRTLDNPLTFLNELFTEVFQPLDDGYADYEAEPQELSFEREQIEPVANLEGSVEYLVVPEDQDSAEKALDTDHPVTDAATEHAIAAEAEALGARLSHLLADPPQVYDTEDEELSTASPDDIAILLRRRTHLDRYQRALESYDVPYSVISGTGFYNTPEVQTLINLLRVLADPTDEISLYGVLRSPLFGFPDNRLAPLAATDDPLWQSLQTTDDQQLADAASLLTQWRELAGCVHSAETDVLPWNRVLTRVIDDTGYLVSIGADEGGQQAVANVEKFRDEIRDWSQDGTQTAANMLRRIDRQAELDPREGDAEVPEGTDGVRIMTIHSAKGLEFPIVAVPDLGSDLNFGRSIDDYGYVRLVTDHDDDPFLVAGGPSPTDAFEVEKTTAHNYADSIELPRERAEAKRLLYVACTRARDHLLLCGTHELESTEEGLGFADVNDHDEAKTWRDWVQPILLDRDSVVKPLFTDGSVQIQLKDATYTVSLPVDGDALQSADDAAGTSEPFPRIEIEDRPDTEAQRRVSATQLVHAASDYSEQEADKDSRQETDSDETETDDDGTLARNDFGTIVHRILEFDKPRSEWAELARRIAAINGFEITDETVQEVIEHTADAQTFLNTQAAQYETEETYAELPVTVDVGIFQIVGEIDHLRVTSDEFTITDYKTNRLGKRTPESLAEHYRPQMMSYALALLEHDPDRDVIVNLRFTEGSTTESFRWGSTDYDSIVSELTEIGNRIE</sequence>
<evidence type="ECO:0000256" key="9">
    <source>
        <dbReference type="ARBA" id="ARBA00023204"/>
    </source>
</evidence>
<keyword evidence="1" id="KW-0540">Nuclease</keyword>
<evidence type="ECO:0000256" key="13">
    <source>
        <dbReference type="ARBA" id="ARBA00048988"/>
    </source>
</evidence>
<dbReference type="InterPro" id="IPR014016">
    <property type="entry name" value="UvrD-like_ATP-bd"/>
</dbReference>
<keyword evidence="6" id="KW-0269">Exonuclease</keyword>
<comment type="catalytic activity">
    <reaction evidence="11">
        <text>Couples ATP hydrolysis with the unwinding of duplex DNA by translocating in the 3'-5' direction.</text>
        <dbReference type="EC" id="5.6.2.4"/>
    </reaction>
</comment>
<dbReference type="PROSITE" id="PS51198">
    <property type="entry name" value="UVRD_HELICASE_ATP_BIND"/>
    <property type="match status" value="1"/>
</dbReference>
<dbReference type="Pfam" id="PF00580">
    <property type="entry name" value="UvrD-helicase"/>
    <property type="match status" value="1"/>
</dbReference>
<evidence type="ECO:0000313" key="18">
    <source>
        <dbReference type="EMBL" id="MFC7125594.1"/>
    </source>
</evidence>
<dbReference type="Proteomes" id="UP001596414">
    <property type="component" value="Unassembled WGS sequence"/>
</dbReference>
<dbReference type="AlphaFoldDB" id="A0ABD5X6L6"/>
<evidence type="ECO:0000256" key="6">
    <source>
        <dbReference type="ARBA" id="ARBA00022839"/>
    </source>
</evidence>
<dbReference type="GO" id="GO:0004527">
    <property type="term" value="F:exonuclease activity"/>
    <property type="evidence" value="ECO:0007669"/>
    <property type="project" value="UniProtKB-KW"/>
</dbReference>
<keyword evidence="4 14" id="KW-0378">Hydrolase</keyword>
<accession>A0ABD5X6L6</accession>